<keyword evidence="3" id="KW-1185">Reference proteome</keyword>
<name>A0A6G0WDT3_APHCR</name>
<evidence type="ECO:0000313" key="2">
    <source>
        <dbReference type="EMBL" id="KAF0725144.1"/>
    </source>
</evidence>
<feature type="signal peptide" evidence="1">
    <location>
        <begin position="1"/>
        <end position="22"/>
    </location>
</feature>
<proteinExistence type="predicted"/>
<sequence length="115" mass="13494">MNYWITILTYFFFVKLIKVSLETLHPLFLITSDHMGTLLPSHSFKLDLNDSPFCKLHLNECICDLSQILFDFHALISERLALINSLRSFNCPFNLHSILNTNCIFFTIKIYITYL</sequence>
<keyword evidence="1" id="KW-0732">Signal</keyword>
<feature type="chain" id="PRO_5026108615" evidence="1">
    <location>
        <begin position="23"/>
        <end position="115"/>
    </location>
</feature>
<comment type="caution">
    <text evidence="2">The sequence shown here is derived from an EMBL/GenBank/DDBJ whole genome shotgun (WGS) entry which is preliminary data.</text>
</comment>
<evidence type="ECO:0000313" key="3">
    <source>
        <dbReference type="Proteomes" id="UP000478052"/>
    </source>
</evidence>
<organism evidence="2 3">
    <name type="scientific">Aphis craccivora</name>
    <name type="common">Cowpea aphid</name>
    <dbReference type="NCBI Taxonomy" id="307492"/>
    <lineage>
        <taxon>Eukaryota</taxon>
        <taxon>Metazoa</taxon>
        <taxon>Ecdysozoa</taxon>
        <taxon>Arthropoda</taxon>
        <taxon>Hexapoda</taxon>
        <taxon>Insecta</taxon>
        <taxon>Pterygota</taxon>
        <taxon>Neoptera</taxon>
        <taxon>Paraneoptera</taxon>
        <taxon>Hemiptera</taxon>
        <taxon>Sternorrhyncha</taxon>
        <taxon>Aphidomorpha</taxon>
        <taxon>Aphidoidea</taxon>
        <taxon>Aphididae</taxon>
        <taxon>Aphidini</taxon>
        <taxon>Aphis</taxon>
        <taxon>Aphis</taxon>
    </lineage>
</organism>
<gene>
    <name evidence="2" type="ORF">FWK35_00031657</name>
</gene>
<protein>
    <submittedName>
        <fullName evidence="2">RNase H domain-containing protein</fullName>
    </submittedName>
</protein>
<evidence type="ECO:0000256" key="1">
    <source>
        <dbReference type="SAM" id="SignalP"/>
    </source>
</evidence>
<reference evidence="2 3" key="1">
    <citation type="submission" date="2019-08" db="EMBL/GenBank/DDBJ databases">
        <title>Whole genome of Aphis craccivora.</title>
        <authorList>
            <person name="Voronova N.V."/>
            <person name="Shulinski R.S."/>
            <person name="Bandarenka Y.V."/>
            <person name="Zhorov D.G."/>
            <person name="Warner D."/>
        </authorList>
    </citation>
    <scope>NUCLEOTIDE SEQUENCE [LARGE SCALE GENOMIC DNA]</scope>
    <source>
        <strain evidence="2">180601</strain>
        <tissue evidence="2">Whole Body</tissue>
    </source>
</reference>
<dbReference type="Proteomes" id="UP000478052">
    <property type="component" value="Unassembled WGS sequence"/>
</dbReference>
<dbReference type="EMBL" id="VUJU01008835">
    <property type="protein sequence ID" value="KAF0725144.1"/>
    <property type="molecule type" value="Genomic_DNA"/>
</dbReference>
<dbReference type="AlphaFoldDB" id="A0A6G0WDT3"/>
<accession>A0A6G0WDT3</accession>